<dbReference type="InterPro" id="IPR010982">
    <property type="entry name" value="Lambda_DNA-bd_dom_sf"/>
</dbReference>
<organism evidence="2 3">
    <name type="scientific">Paraburkholderia graminis</name>
    <dbReference type="NCBI Taxonomy" id="60548"/>
    <lineage>
        <taxon>Bacteria</taxon>
        <taxon>Pseudomonadati</taxon>
        <taxon>Pseudomonadota</taxon>
        <taxon>Betaproteobacteria</taxon>
        <taxon>Burkholderiales</taxon>
        <taxon>Burkholderiaceae</taxon>
        <taxon>Paraburkholderia</taxon>
    </lineage>
</organism>
<dbReference type="EMBL" id="JAVIZN010000002">
    <property type="protein sequence ID" value="MDR6204386.1"/>
    <property type="molecule type" value="Genomic_DNA"/>
</dbReference>
<dbReference type="AlphaFoldDB" id="A0ABD5CGD7"/>
<protein>
    <submittedName>
        <fullName evidence="2">DNA-binding XRE family transcriptional regulator</fullName>
    </submittedName>
</protein>
<dbReference type="CDD" id="cd00093">
    <property type="entry name" value="HTH_XRE"/>
    <property type="match status" value="1"/>
</dbReference>
<evidence type="ECO:0000259" key="1">
    <source>
        <dbReference type="PROSITE" id="PS50943"/>
    </source>
</evidence>
<reference evidence="2 3" key="1">
    <citation type="submission" date="2023-08" db="EMBL/GenBank/DDBJ databases">
        <title>Genome sequencing of plant associated microbes to promote plant fitness in Sorghum bicolor and Oryza sativa.</title>
        <authorList>
            <person name="Coleman-Derr D."/>
        </authorList>
    </citation>
    <scope>NUCLEOTIDE SEQUENCE [LARGE SCALE GENOMIC DNA]</scope>
    <source>
        <strain evidence="2 3">SLBN-33</strain>
    </source>
</reference>
<accession>A0ABD5CGD7</accession>
<dbReference type="PROSITE" id="PS50943">
    <property type="entry name" value="HTH_CROC1"/>
    <property type="match status" value="1"/>
</dbReference>
<dbReference type="InterPro" id="IPR001387">
    <property type="entry name" value="Cro/C1-type_HTH"/>
</dbReference>
<comment type="caution">
    <text evidence="2">The sequence shown here is derived from an EMBL/GenBank/DDBJ whole genome shotgun (WGS) entry which is preliminary data.</text>
</comment>
<proteinExistence type="predicted"/>
<dbReference type="GO" id="GO:0003677">
    <property type="term" value="F:DNA binding"/>
    <property type="evidence" value="ECO:0007669"/>
    <property type="project" value="UniProtKB-KW"/>
</dbReference>
<evidence type="ECO:0000313" key="3">
    <source>
        <dbReference type="Proteomes" id="UP001245184"/>
    </source>
</evidence>
<feature type="domain" description="HTH cro/C1-type" evidence="1">
    <location>
        <begin position="52"/>
        <end position="106"/>
    </location>
</feature>
<name>A0ABD5CGD7_9BURK</name>
<sequence>MANIRLADILHAYSSREYLPNIRETNIMHLFAKRIFDMLHLIATPNQIAQLLAASRRQAGLTQAEAAARVGVSQSRISTWETDAAALTVAQLLALCGAYGLQLQMRDKNKPEFEPAPLIEW</sequence>
<dbReference type="Gene3D" id="1.10.260.40">
    <property type="entry name" value="lambda repressor-like DNA-binding domains"/>
    <property type="match status" value="1"/>
</dbReference>
<evidence type="ECO:0000313" key="2">
    <source>
        <dbReference type="EMBL" id="MDR6204386.1"/>
    </source>
</evidence>
<dbReference type="SMART" id="SM00530">
    <property type="entry name" value="HTH_XRE"/>
    <property type="match status" value="1"/>
</dbReference>
<dbReference type="Proteomes" id="UP001245184">
    <property type="component" value="Unassembled WGS sequence"/>
</dbReference>
<gene>
    <name evidence="2" type="ORF">QF025_003106</name>
</gene>
<dbReference type="Pfam" id="PF13560">
    <property type="entry name" value="HTH_31"/>
    <property type="match status" value="1"/>
</dbReference>
<dbReference type="SUPFAM" id="SSF47413">
    <property type="entry name" value="lambda repressor-like DNA-binding domains"/>
    <property type="match status" value="1"/>
</dbReference>
<keyword evidence="2" id="KW-0238">DNA-binding</keyword>